<gene>
    <name evidence="1" type="ORF">CJ305_13080</name>
</gene>
<keyword evidence="2" id="KW-1185">Reference proteome</keyword>
<dbReference type="Pfam" id="PF01126">
    <property type="entry name" value="Heme_oxygenase"/>
    <property type="match status" value="1"/>
</dbReference>
<comment type="caution">
    <text evidence="1">The sequence shown here is derived from an EMBL/GenBank/DDBJ whole genome shotgun (WGS) entry which is preliminary data.</text>
</comment>
<evidence type="ECO:0000313" key="1">
    <source>
        <dbReference type="EMBL" id="PHQ28747.1"/>
    </source>
</evidence>
<dbReference type="InterPro" id="IPR016084">
    <property type="entry name" value="Haem_Oase-like_multi-hlx"/>
</dbReference>
<proteinExistence type="predicted"/>
<dbReference type="RefSeq" id="WP_099646739.1">
    <property type="nucleotide sequence ID" value="NZ_KZ319293.1"/>
</dbReference>
<evidence type="ECO:0000313" key="2">
    <source>
        <dbReference type="Proteomes" id="UP000229433"/>
    </source>
</evidence>
<reference evidence="1 2" key="1">
    <citation type="submission" date="2017-08" db="EMBL/GenBank/DDBJ databases">
        <title>The whole genome shortgun sequences of strain Leeuwenhoekiella nanhaiensis G18 from the South China Sea.</title>
        <authorList>
            <person name="Liu Q."/>
        </authorList>
    </citation>
    <scope>NUCLEOTIDE SEQUENCE [LARGE SCALE GENOMIC DNA]</scope>
    <source>
        <strain evidence="1 2">G18</strain>
    </source>
</reference>
<protein>
    <recommendedName>
        <fullName evidence="3">Heme oxygenase</fullName>
    </recommendedName>
</protein>
<dbReference type="GO" id="GO:0006788">
    <property type="term" value="P:heme oxidation"/>
    <property type="evidence" value="ECO:0007669"/>
    <property type="project" value="InterPro"/>
</dbReference>
<dbReference type="GO" id="GO:0004392">
    <property type="term" value="F:heme oxygenase (decyclizing) activity"/>
    <property type="evidence" value="ECO:0007669"/>
    <property type="project" value="InterPro"/>
</dbReference>
<organism evidence="1 2">
    <name type="scientific">Leeuwenhoekiella nanhaiensis</name>
    <dbReference type="NCBI Taxonomy" id="1655491"/>
    <lineage>
        <taxon>Bacteria</taxon>
        <taxon>Pseudomonadati</taxon>
        <taxon>Bacteroidota</taxon>
        <taxon>Flavobacteriia</taxon>
        <taxon>Flavobacteriales</taxon>
        <taxon>Flavobacteriaceae</taxon>
        <taxon>Leeuwenhoekiella</taxon>
    </lineage>
</organism>
<dbReference type="EMBL" id="NQXA01000011">
    <property type="protein sequence ID" value="PHQ28747.1"/>
    <property type="molecule type" value="Genomic_DNA"/>
</dbReference>
<dbReference type="AlphaFoldDB" id="A0A2G1VPQ9"/>
<dbReference type="SUPFAM" id="SSF48613">
    <property type="entry name" value="Heme oxygenase-like"/>
    <property type="match status" value="1"/>
</dbReference>
<dbReference type="InterPro" id="IPR016053">
    <property type="entry name" value="Haem_Oase-like"/>
</dbReference>
<dbReference type="OrthoDB" id="114943at2"/>
<dbReference type="Gene3D" id="1.20.910.10">
    <property type="entry name" value="Heme oxygenase-like"/>
    <property type="match status" value="1"/>
</dbReference>
<sequence length="188" mass="21457">MILDHLKTQTTALHKETEQDNLARFILDHSISTSQYFDLLKQNWYAYAKVDQLLNHNASTLPEYLKPFADGAKAQALKHDLAQLDYQTEIDSLETKEMTAAELLGMLYVTEGSMLGGLLIRKNLESCSKLDADFEHHFFGKSPPEVMQRWQSFKQAVSDKEFSVEEQDKAVAGAHYAFMIFKESYALV</sequence>
<name>A0A2G1VPQ9_9FLAO</name>
<accession>A0A2G1VPQ9</accession>
<evidence type="ECO:0008006" key="3">
    <source>
        <dbReference type="Google" id="ProtNLM"/>
    </source>
</evidence>
<dbReference type="Proteomes" id="UP000229433">
    <property type="component" value="Unassembled WGS sequence"/>
</dbReference>
<dbReference type="CDD" id="cd19166">
    <property type="entry name" value="HemeO-bac"/>
    <property type="match status" value="1"/>
</dbReference>